<gene>
    <name evidence="2" type="ORF">JXQ802_LOCUS56260</name>
</gene>
<reference evidence="2" key="1">
    <citation type="submission" date="2021-02" db="EMBL/GenBank/DDBJ databases">
        <authorList>
            <person name="Nowell W R."/>
        </authorList>
    </citation>
    <scope>NUCLEOTIDE SEQUENCE</scope>
</reference>
<name>A0A816FJP0_9BILA</name>
<dbReference type="Proteomes" id="UP000663870">
    <property type="component" value="Unassembled WGS sequence"/>
</dbReference>
<accession>A0A816FJP0</accession>
<dbReference type="EMBL" id="CAJNOL010013083">
    <property type="protein sequence ID" value="CAF1662440.1"/>
    <property type="molecule type" value="Genomic_DNA"/>
</dbReference>
<evidence type="ECO:0000313" key="2">
    <source>
        <dbReference type="EMBL" id="CAF1662440.1"/>
    </source>
</evidence>
<dbReference type="AlphaFoldDB" id="A0A816FJP0"/>
<protein>
    <submittedName>
        <fullName evidence="2">Uncharacterized protein</fullName>
    </submittedName>
</protein>
<feature type="non-terminal residue" evidence="2">
    <location>
        <position position="1"/>
    </location>
</feature>
<evidence type="ECO:0000313" key="3">
    <source>
        <dbReference type="Proteomes" id="UP000663870"/>
    </source>
</evidence>
<keyword evidence="3" id="KW-1185">Reference proteome</keyword>
<feature type="compositionally biased region" description="Polar residues" evidence="1">
    <location>
        <begin position="11"/>
        <end position="31"/>
    </location>
</feature>
<comment type="caution">
    <text evidence="2">The sequence shown here is derived from an EMBL/GenBank/DDBJ whole genome shotgun (WGS) entry which is preliminary data.</text>
</comment>
<proteinExistence type="predicted"/>
<organism evidence="2 3">
    <name type="scientific">Rotaria sordida</name>
    <dbReference type="NCBI Taxonomy" id="392033"/>
    <lineage>
        <taxon>Eukaryota</taxon>
        <taxon>Metazoa</taxon>
        <taxon>Spiralia</taxon>
        <taxon>Gnathifera</taxon>
        <taxon>Rotifera</taxon>
        <taxon>Eurotatoria</taxon>
        <taxon>Bdelloidea</taxon>
        <taxon>Philodinida</taxon>
        <taxon>Philodinidae</taxon>
        <taxon>Rotaria</taxon>
    </lineage>
</organism>
<feature type="region of interest" description="Disordered" evidence="1">
    <location>
        <begin position="1"/>
        <end position="39"/>
    </location>
</feature>
<sequence>SDEYFYRPQHRVTTNPNNSQVSNEGSPSMKSNEAPIGAPDEWEKMIQHYQQKHKK</sequence>
<evidence type="ECO:0000256" key="1">
    <source>
        <dbReference type="SAM" id="MobiDB-lite"/>
    </source>
</evidence>